<dbReference type="WBParaSite" id="Gr19_v10_g2619.t3">
    <property type="protein sequence ID" value="Gr19_v10_g2619.t3"/>
    <property type="gene ID" value="Gr19_v10_g2619"/>
</dbReference>
<evidence type="ECO:0000256" key="2">
    <source>
        <dbReference type="SAM" id="SignalP"/>
    </source>
</evidence>
<evidence type="ECO:0000313" key="3">
    <source>
        <dbReference type="Proteomes" id="UP000887572"/>
    </source>
</evidence>
<dbReference type="Proteomes" id="UP000887572">
    <property type="component" value="Unplaced"/>
</dbReference>
<keyword evidence="2" id="KW-0732">Signal</keyword>
<protein>
    <submittedName>
        <fullName evidence="4">Uncharacterized protein</fullName>
    </submittedName>
</protein>
<proteinExistence type="predicted"/>
<accession>A0A914HP72</accession>
<feature type="signal peptide" evidence="2">
    <location>
        <begin position="1"/>
        <end position="35"/>
    </location>
</feature>
<feature type="region of interest" description="Disordered" evidence="1">
    <location>
        <begin position="243"/>
        <end position="263"/>
    </location>
</feature>
<evidence type="ECO:0000313" key="4">
    <source>
        <dbReference type="WBParaSite" id="Gr19_v10_g2619.t3"/>
    </source>
</evidence>
<feature type="chain" id="PRO_5036949835" evidence="2">
    <location>
        <begin position="36"/>
        <end position="408"/>
    </location>
</feature>
<dbReference type="AlphaFoldDB" id="A0A914HP72"/>
<organism evidence="3 4">
    <name type="scientific">Globodera rostochiensis</name>
    <name type="common">Golden nematode worm</name>
    <name type="synonym">Heterodera rostochiensis</name>
    <dbReference type="NCBI Taxonomy" id="31243"/>
    <lineage>
        <taxon>Eukaryota</taxon>
        <taxon>Metazoa</taxon>
        <taxon>Ecdysozoa</taxon>
        <taxon>Nematoda</taxon>
        <taxon>Chromadorea</taxon>
        <taxon>Rhabditida</taxon>
        <taxon>Tylenchina</taxon>
        <taxon>Tylenchomorpha</taxon>
        <taxon>Tylenchoidea</taxon>
        <taxon>Heteroderidae</taxon>
        <taxon>Heteroderinae</taxon>
        <taxon>Globodera</taxon>
    </lineage>
</organism>
<keyword evidence="3" id="KW-1185">Reference proteome</keyword>
<evidence type="ECO:0000256" key="1">
    <source>
        <dbReference type="SAM" id="MobiDB-lite"/>
    </source>
</evidence>
<name>A0A914HP72_GLORO</name>
<reference evidence="4" key="1">
    <citation type="submission" date="2022-11" db="UniProtKB">
        <authorList>
            <consortium name="WormBaseParasite"/>
        </authorList>
    </citation>
    <scope>IDENTIFICATION</scope>
</reference>
<sequence>MIHQHSALTSSARQLKSSMASQFVLLVQLFVLITAVHHSIETKCSTTIRSKDIWHKKLDYMANVIGGFGANHSMDCISGFGCMTFTCLDEEDNAQFVINSCAASKDKCFFSMLCLNRTELEEASDCCLAFCWLMKRFSESDDSLCTDCHSLRFGLNCIERKFNEVIKSALCESWRWAFEWRARECYRSHCDRAGDFACSLAGLSRCSPHCARPGRPRLPRAAPTDAALGHDTRSAHARTPSAFAPYSLGHKGPPRPSARSKSSVQCTRLSVPHATISTTASSRWAKAGLAFAIPSAVGRFGAESIAQMLITSSEQHNFAESISIRANGGSTGKLLIFSPSETGRDRDHVVRLIDLFFFLTTRIYFSTAPQHHNIQQQQVISRRQLLLGMFNVPIGHTELAAFEALIGG</sequence>